<proteinExistence type="predicted"/>
<accession>A0A506QP69</accession>
<organism evidence="1 2">
    <name type="scientific">Pantoea deleyi</name>
    <dbReference type="NCBI Taxonomy" id="470932"/>
    <lineage>
        <taxon>Bacteria</taxon>
        <taxon>Pseudomonadati</taxon>
        <taxon>Pseudomonadota</taxon>
        <taxon>Gammaproteobacteria</taxon>
        <taxon>Enterobacterales</taxon>
        <taxon>Erwiniaceae</taxon>
        <taxon>Pantoea</taxon>
    </lineage>
</organism>
<protein>
    <submittedName>
        <fullName evidence="1">Uncharacterized protein</fullName>
    </submittedName>
</protein>
<keyword evidence="2" id="KW-1185">Reference proteome</keyword>
<gene>
    <name evidence="1" type="ORF">FJW01_02170</name>
</gene>
<dbReference type="EMBL" id="VHJA01000023">
    <property type="protein sequence ID" value="TPV48053.1"/>
    <property type="molecule type" value="Genomic_DNA"/>
</dbReference>
<evidence type="ECO:0000313" key="1">
    <source>
        <dbReference type="EMBL" id="TPV48053.1"/>
    </source>
</evidence>
<dbReference type="AlphaFoldDB" id="A0A506QP69"/>
<dbReference type="OrthoDB" id="5703587at2"/>
<name>A0A506QP69_9GAMM</name>
<comment type="caution">
    <text evidence="1">The sequence shown here is derived from an EMBL/GenBank/DDBJ whole genome shotgun (WGS) entry which is preliminary data.</text>
</comment>
<sequence>MDNLNFEPLLLVKHNSDEWHRMWGRLAQHKSNCSLPDPSVADNGGEVWEYMETVETRFLWFGKRYFHCFRHRHHSATNGRIVINIPANFAFSPDDSDNAHYHYFG</sequence>
<dbReference type="RefSeq" id="WP_128084806.1">
    <property type="nucleotide sequence ID" value="NZ_CP071405.1"/>
</dbReference>
<dbReference type="Proteomes" id="UP000317747">
    <property type="component" value="Unassembled WGS sequence"/>
</dbReference>
<reference evidence="1 2" key="1">
    <citation type="submission" date="2019-06" db="EMBL/GenBank/DDBJ databases">
        <title>Taxogenomics and systematics of the genus Pantoea.</title>
        <authorList>
            <person name="Tambong J.T."/>
        </authorList>
    </citation>
    <scope>NUCLEOTIDE SEQUENCE [LARGE SCALE GENOMIC DNA]</scope>
    <source>
        <strain evidence="1 2">LMG 24200</strain>
    </source>
</reference>
<evidence type="ECO:0000313" key="2">
    <source>
        <dbReference type="Proteomes" id="UP000317747"/>
    </source>
</evidence>